<reference evidence="3" key="1">
    <citation type="submission" date="2021-01" db="EMBL/GenBank/DDBJ databases">
        <authorList>
            <person name="Corre E."/>
            <person name="Pelletier E."/>
            <person name="Niang G."/>
            <person name="Scheremetjew M."/>
            <person name="Finn R."/>
            <person name="Kale V."/>
            <person name="Holt S."/>
            <person name="Cochrane G."/>
            <person name="Meng A."/>
            <person name="Brown T."/>
            <person name="Cohen L."/>
        </authorList>
    </citation>
    <scope>NUCLEOTIDE SEQUENCE</scope>
    <source>
        <strain evidence="3">CCMP3278</strain>
    </source>
</reference>
<feature type="compositionally biased region" description="Polar residues" evidence="1">
    <location>
        <begin position="1"/>
        <end position="12"/>
    </location>
</feature>
<dbReference type="AlphaFoldDB" id="A0A6T6LNJ5"/>
<feature type="compositionally biased region" description="Acidic residues" evidence="1">
    <location>
        <begin position="33"/>
        <end position="47"/>
    </location>
</feature>
<feature type="compositionally biased region" description="Basic and acidic residues" evidence="1">
    <location>
        <begin position="107"/>
        <end position="118"/>
    </location>
</feature>
<proteinExistence type="predicted"/>
<sequence>MDSNASTESSEIPESRFGDRNNSEMRSRGSDGLMDDDEEEDVDEDGMDAGGDSLGSETESDSKEENEGEIKSVANTGRMTARQRAMLGEEAPELLDLSHLDQLNARKVPDAEAAERKERRERKRLQASRLRALNSEKKRQERQSATIEKVLRGASAKRRKQGDETRRLRDTNDMERDRAVPPKSVRIWSRRSDHQLMMLPDDTQHRSTEETIVELFGDQAKAREPPPQCRRDPSTGKRIVENAKVTETS</sequence>
<feature type="region of interest" description="Disordered" evidence="1">
    <location>
        <begin position="217"/>
        <end position="249"/>
    </location>
</feature>
<protein>
    <recommendedName>
        <fullName evidence="4">INO80 complex subunit B-like conserved region domain-containing protein</fullName>
    </recommendedName>
</protein>
<feature type="region of interest" description="Disordered" evidence="1">
    <location>
        <begin position="1"/>
        <end position="184"/>
    </location>
</feature>
<feature type="compositionally biased region" description="Basic and acidic residues" evidence="1">
    <location>
        <begin position="13"/>
        <end position="29"/>
    </location>
</feature>
<dbReference type="EMBL" id="HBFP01002879">
    <property type="protein sequence ID" value="CAD8817670.1"/>
    <property type="molecule type" value="Transcribed_RNA"/>
</dbReference>
<evidence type="ECO:0008006" key="4">
    <source>
        <dbReference type="Google" id="ProtNLM"/>
    </source>
</evidence>
<organism evidence="3">
    <name type="scientific">Timspurckia oligopyrenoides</name>
    <dbReference type="NCBI Taxonomy" id="708627"/>
    <lineage>
        <taxon>Eukaryota</taxon>
        <taxon>Rhodophyta</taxon>
        <taxon>Bangiophyceae</taxon>
        <taxon>Porphyridiales</taxon>
        <taxon>Porphyridiaceae</taxon>
        <taxon>Timspurckia</taxon>
    </lineage>
</organism>
<dbReference type="EMBL" id="HBFP01002880">
    <property type="protein sequence ID" value="CAD8817671.1"/>
    <property type="molecule type" value="Transcribed_RNA"/>
</dbReference>
<gene>
    <name evidence="2" type="ORF">TOLI1172_LOCUS2059</name>
    <name evidence="3" type="ORF">TOLI1172_LOCUS2060</name>
</gene>
<evidence type="ECO:0000313" key="3">
    <source>
        <dbReference type="EMBL" id="CAD8817671.1"/>
    </source>
</evidence>
<feature type="compositionally biased region" description="Basic and acidic residues" evidence="1">
    <location>
        <begin position="60"/>
        <end position="70"/>
    </location>
</feature>
<feature type="compositionally biased region" description="Basic and acidic residues" evidence="1">
    <location>
        <begin position="220"/>
        <end position="241"/>
    </location>
</feature>
<evidence type="ECO:0000313" key="2">
    <source>
        <dbReference type="EMBL" id="CAD8817670.1"/>
    </source>
</evidence>
<evidence type="ECO:0000256" key="1">
    <source>
        <dbReference type="SAM" id="MobiDB-lite"/>
    </source>
</evidence>
<accession>A0A6T6LNJ5</accession>
<name>A0A6T6LNJ5_9RHOD</name>
<feature type="compositionally biased region" description="Basic and acidic residues" evidence="1">
    <location>
        <begin position="161"/>
        <end position="180"/>
    </location>
</feature>